<dbReference type="PANTHER" id="PTHR19143:SF327">
    <property type="entry name" value="FI21813P1-RELATED"/>
    <property type="match status" value="1"/>
</dbReference>
<dbReference type="VEuPathDB" id="VectorBase:ACON2_041809"/>
<feature type="domain" description="Fibrinogen C-terminal" evidence="1">
    <location>
        <begin position="158"/>
        <end position="338"/>
    </location>
</feature>
<dbReference type="VEuPathDB" id="VectorBase:ACON2_042135"/>
<dbReference type="InterPro" id="IPR014716">
    <property type="entry name" value="Fibrinogen_a/b/g_C_1"/>
</dbReference>
<dbReference type="EnsemblMetazoa" id="ACOM038106-RA">
    <property type="protein sequence ID" value="ACOM038106-PA.1"/>
    <property type="gene ID" value="ACOM038106"/>
</dbReference>
<organism evidence="2">
    <name type="scientific">Anopheles coluzzii</name>
    <name type="common">African malaria mosquito</name>
    <dbReference type="NCBI Taxonomy" id="1518534"/>
    <lineage>
        <taxon>Eukaryota</taxon>
        <taxon>Metazoa</taxon>
        <taxon>Ecdysozoa</taxon>
        <taxon>Arthropoda</taxon>
        <taxon>Hexapoda</taxon>
        <taxon>Insecta</taxon>
        <taxon>Pterygota</taxon>
        <taxon>Neoptera</taxon>
        <taxon>Endopterygota</taxon>
        <taxon>Diptera</taxon>
        <taxon>Nematocera</taxon>
        <taxon>Culicoidea</taxon>
        <taxon>Culicidae</taxon>
        <taxon>Anophelinae</taxon>
        <taxon>Anopheles</taxon>
    </lineage>
</organism>
<proteinExistence type="predicted"/>
<evidence type="ECO:0000313" key="2">
    <source>
        <dbReference type="EnsemblMetazoa" id="ACOM038106-PA.1"/>
    </source>
</evidence>
<dbReference type="Gene3D" id="3.90.215.10">
    <property type="entry name" value="Gamma Fibrinogen, chain A, domain 1"/>
    <property type="match status" value="4"/>
</dbReference>
<dbReference type="InterPro" id="IPR050373">
    <property type="entry name" value="Fibrinogen_C-term_domain"/>
</dbReference>
<accession>A0A8W7PVX2</accession>
<dbReference type="VEuPathDB" id="VectorBase:ACON2_042773"/>
<evidence type="ECO:0000259" key="1">
    <source>
        <dbReference type="PROSITE" id="PS51406"/>
    </source>
</evidence>
<dbReference type="SMART" id="SM00186">
    <property type="entry name" value="FBG"/>
    <property type="match status" value="4"/>
</dbReference>
<dbReference type="Proteomes" id="UP000075882">
    <property type="component" value="Unassembled WGS sequence"/>
</dbReference>
<dbReference type="InterPro" id="IPR002181">
    <property type="entry name" value="Fibrinogen_a/b/g_C_dom"/>
</dbReference>
<dbReference type="PANTHER" id="PTHR19143">
    <property type="entry name" value="FIBRINOGEN/TENASCIN/ANGIOPOEITIN"/>
    <property type="match status" value="1"/>
</dbReference>
<dbReference type="PROSITE" id="PS51406">
    <property type="entry name" value="FIBRINOGEN_C_2"/>
    <property type="match status" value="4"/>
</dbReference>
<dbReference type="AlphaFoldDB" id="A0A8W7PVX2"/>
<feature type="domain" description="Fibrinogen C-terminal" evidence="1">
    <location>
        <begin position="769"/>
        <end position="982"/>
    </location>
</feature>
<dbReference type="NCBIfam" id="NF040941">
    <property type="entry name" value="GGGWT_bact"/>
    <property type="match status" value="1"/>
</dbReference>
<feature type="domain" description="Fibrinogen C-terminal" evidence="1">
    <location>
        <begin position="1"/>
        <end position="101"/>
    </location>
</feature>
<feature type="domain" description="Fibrinogen C-terminal" evidence="1">
    <location>
        <begin position="449"/>
        <end position="631"/>
    </location>
</feature>
<reference evidence="2" key="1">
    <citation type="submission" date="2022-08" db="UniProtKB">
        <authorList>
            <consortium name="EnsemblMetazoa"/>
        </authorList>
    </citation>
    <scope>IDENTIFICATION</scope>
</reference>
<dbReference type="CDD" id="cd00087">
    <property type="entry name" value="FReD"/>
    <property type="match status" value="3"/>
</dbReference>
<sequence length="982" mass="112975">LEHMHRITRARKHELLVELKDFEGNYKYAWYSEFEIGSEGVHYQLKQLGTYTGTAGDSLTYHKGMTFTTKDKDNDESGSKNCAENYDGAWWYGNCYASNLNVFGVAENGTKPSFTGFGFEIIMAKLEFLQYKLIEMESAMKEDRETIEQKLCFTSGLNLRSVLFPSCKKNPSKRSGKYFIQPTENDEPFLGYCEQTAFGGGWLVFQHRYDGSVDFYRNWTEYRNGFGCVDGEFWLGLERLNQITSERKHELLVELKDFEGNYKYARYSEFEIGSEAEQYSLKKLGSYTGTAGDSLTYHKGMKFTTKDRDNDESRSMNGAEKYEGAWWYKEYLLSNLNGLRGINQNATNSSLTGYDYKIITAKLEYIQGKLIEMESAMKTDREAIEQKLSGAISQLSQTIGHNLTALQTQSNKILYEQAAKANQKRMRKAIQTLASNRDVARFLISSALYARTITFPSCKEEPTKLTGKYIIQPAENDEPFLGYCEQTAFGGGWLVFQHRYDGSVDFYRNWTEYRDGFGSMDGEFWLGLEKLHQITSEREHEMLVELKDFDGNYKYARYSEFEIGSEAEQYSLKKLGSYTGTAGDSLIHHKGMKFSTKDRDNDNSSTTHLAVYCQGAWWYDNICIANVNGLYKNVLFSAPKVRGVEQNETTSSLTGYGYELLTAKLEYIQGKLIEMEYTMKEDREAIEQKLSEQKSLSNGLLWAIDQKLSGAISQLAQKIGHNLTTLQTQSNKMLSQQMACANHEQMRKEIQTLAPKKDRDQFRASSPFTKMQTSYRACKEEPSKVSGKYLIQPTANDEPFVGYCEQTRFGGGWLVFQHRFNGSVDFYRNWIEYRNGFGSVDGEFWLGLEHLHRVTSTRSYELLIELEDFEGNYIYARYSEFKIGSEAEQYRLKKLGTYTGTANDGLTYHKGMEFTTKDRDNDGHISKNCAEDCRGAWWYNACFNVNLNALYNNTEDAKAIVWYMYKSSYTGLAYTRMMIREV</sequence>
<dbReference type="InterPro" id="IPR036056">
    <property type="entry name" value="Fibrinogen-like_C"/>
</dbReference>
<dbReference type="SUPFAM" id="SSF56496">
    <property type="entry name" value="Fibrinogen C-terminal domain-like"/>
    <property type="match status" value="4"/>
</dbReference>
<name>A0A8W7PVX2_ANOCL</name>
<dbReference type="VEuPathDB" id="VectorBase:ACON2_042387"/>
<dbReference type="GO" id="GO:0005615">
    <property type="term" value="C:extracellular space"/>
    <property type="evidence" value="ECO:0007669"/>
    <property type="project" value="TreeGrafter"/>
</dbReference>
<dbReference type="Pfam" id="PF00147">
    <property type="entry name" value="Fibrinogen_C"/>
    <property type="match status" value="4"/>
</dbReference>
<protein>
    <recommendedName>
        <fullName evidence="1">Fibrinogen C-terminal domain-containing protein</fullName>
    </recommendedName>
</protein>